<feature type="chain" id="PRO_5045102729" evidence="1">
    <location>
        <begin position="24"/>
        <end position="318"/>
    </location>
</feature>
<evidence type="ECO:0000313" key="2">
    <source>
        <dbReference type="EMBL" id="MFC5346219.1"/>
    </source>
</evidence>
<dbReference type="Proteomes" id="UP001596152">
    <property type="component" value="Unassembled WGS sequence"/>
</dbReference>
<keyword evidence="1" id="KW-0732">Signal</keyword>
<evidence type="ECO:0000313" key="3">
    <source>
        <dbReference type="Proteomes" id="UP001596152"/>
    </source>
</evidence>
<dbReference type="EMBL" id="JBHSLF010000056">
    <property type="protein sequence ID" value="MFC5346219.1"/>
    <property type="molecule type" value="Genomic_DNA"/>
</dbReference>
<name>A0ABW0FXG8_9CAUL</name>
<organism evidence="2 3">
    <name type="scientific">Brevundimonas staleyi</name>
    <dbReference type="NCBI Taxonomy" id="74326"/>
    <lineage>
        <taxon>Bacteria</taxon>
        <taxon>Pseudomonadati</taxon>
        <taxon>Pseudomonadota</taxon>
        <taxon>Alphaproteobacteria</taxon>
        <taxon>Caulobacterales</taxon>
        <taxon>Caulobacteraceae</taxon>
        <taxon>Brevundimonas</taxon>
    </lineage>
</organism>
<comment type="caution">
    <text evidence="2">The sequence shown here is derived from an EMBL/GenBank/DDBJ whole genome shotgun (WGS) entry which is preliminary data.</text>
</comment>
<accession>A0ABW0FXG8</accession>
<gene>
    <name evidence="2" type="ORF">ACFPIE_20070</name>
</gene>
<reference evidence="3" key="1">
    <citation type="journal article" date="2019" name="Int. J. Syst. Evol. Microbiol.">
        <title>The Global Catalogue of Microorganisms (GCM) 10K type strain sequencing project: providing services to taxonomists for standard genome sequencing and annotation.</title>
        <authorList>
            <consortium name="The Broad Institute Genomics Platform"/>
            <consortium name="The Broad Institute Genome Sequencing Center for Infectious Disease"/>
            <person name="Wu L."/>
            <person name="Ma J."/>
        </authorList>
    </citation>
    <scope>NUCLEOTIDE SEQUENCE [LARGE SCALE GENOMIC DNA]</scope>
    <source>
        <strain evidence="3">JCM 12125</strain>
    </source>
</reference>
<evidence type="ECO:0000256" key="1">
    <source>
        <dbReference type="SAM" id="SignalP"/>
    </source>
</evidence>
<protein>
    <submittedName>
        <fullName evidence="2">Peptidase</fullName>
    </submittedName>
</protein>
<keyword evidence="3" id="KW-1185">Reference proteome</keyword>
<dbReference type="RefSeq" id="WP_374036734.1">
    <property type="nucleotide sequence ID" value="NZ_CP169082.1"/>
</dbReference>
<proteinExistence type="predicted"/>
<feature type="signal peptide" evidence="1">
    <location>
        <begin position="1"/>
        <end position="23"/>
    </location>
</feature>
<sequence>MKIGFGLAVVACGVLALTTGAAAQDKGQKNQTLTVDVTLPATFGSTRLSSGFTPDPYRVDIYSGGTIDATTVANGCVGMVARAPDFELTYSAGSLPLIFGVTSDADTTLVINGPNGRWYCDDDSGDGTNPLMRIPNPPSGVYDVYVGAYGGNSGSSQLYITELESNLLGRSGSSSNNNTSSSGVLDPFAAANYGRVELRAGFTPDPYQVNMRAGGSTDAQNVSSNCRGFVSRAPDVELSYTAGSLPLVLSVDSASDTTLVVNGPDGRWYCDDDGGNGSLNPALRFNNPQTGTYDIWVGTYSSGASQPARLDISELYSN</sequence>